<dbReference type="AlphaFoldDB" id="A0A9N7UV40"/>
<evidence type="ECO:0000256" key="1">
    <source>
        <dbReference type="SAM" id="MobiDB-lite"/>
    </source>
</evidence>
<feature type="compositionally biased region" description="Basic residues" evidence="1">
    <location>
        <begin position="119"/>
        <end position="131"/>
    </location>
</feature>
<feature type="region of interest" description="Disordered" evidence="1">
    <location>
        <begin position="1"/>
        <end position="138"/>
    </location>
</feature>
<feature type="compositionally biased region" description="Polar residues" evidence="1">
    <location>
        <begin position="13"/>
        <end position="22"/>
    </location>
</feature>
<evidence type="ECO:0000313" key="2">
    <source>
        <dbReference type="EMBL" id="CAB1437398.1"/>
    </source>
</evidence>
<accession>A0A9N7UV40</accession>
<name>A0A9N7UV40_PLEPL</name>
<evidence type="ECO:0000313" key="3">
    <source>
        <dbReference type="Proteomes" id="UP001153269"/>
    </source>
</evidence>
<sequence length="138" mass="15549">MLGQSPETDHQTQGRVSRNPSRFQGPRRNTGALLGLRSPKGGHQTLEPRDFDQAPSGPPRRSSSKGLIIPAEETMFRPVEEQDESVPIRPSRRRCNRGTSATELEQPRSFTGLPENPRATRKQHREGHSKRLYCLGRD</sequence>
<protein>
    <submittedName>
        <fullName evidence="2">Uncharacterized protein</fullName>
    </submittedName>
</protein>
<keyword evidence="3" id="KW-1185">Reference proteome</keyword>
<proteinExistence type="predicted"/>
<comment type="caution">
    <text evidence="2">The sequence shown here is derived from an EMBL/GenBank/DDBJ whole genome shotgun (WGS) entry which is preliminary data.</text>
</comment>
<reference evidence="2" key="1">
    <citation type="submission" date="2020-03" db="EMBL/GenBank/DDBJ databases">
        <authorList>
            <person name="Weist P."/>
        </authorList>
    </citation>
    <scope>NUCLEOTIDE SEQUENCE</scope>
</reference>
<organism evidence="2 3">
    <name type="scientific">Pleuronectes platessa</name>
    <name type="common">European plaice</name>
    <dbReference type="NCBI Taxonomy" id="8262"/>
    <lineage>
        <taxon>Eukaryota</taxon>
        <taxon>Metazoa</taxon>
        <taxon>Chordata</taxon>
        <taxon>Craniata</taxon>
        <taxon>Vertebrata</taxon>
        <taxon>Euteleostomi</taxon>
        <taxon>Actinopterygii</taxon>
        <taxon>Neopterygii</taxon>
        <taxon>Teleostei</taxon>
        <taxon>Neoteleostei</taxon>
        <taxon>Acanthomorphata</taxon>
        <taxon>Carangaria</taxon>
        <taxon>Pleuronectiformes</taxon>
        <taxon>Pleuronectoidei</taxon>
        <taxon>Pleuronectidae</taxon>
        <taxon>Pleuronectes</taxon>
    </lineage>
</organism>
<dbReference type="EMBL" id="CADEAL010002021">
    <property type="protein sequence ID" value="CAB1437398.1"/>
    <property type="molecule type" value="Genomic_DNA"/>
</dbReference>
<gene>
    <name evidence="2" type="ORF">PLEPLA_LOCUS25391</name>
</gene>
<dbReference type="Proteomes" id="UP001153269">
    <property type="component" value="Unassembled WGS sequence"/>
</dbReference>